<protein>
    <recommendedName>
        <fullName evidence="9">C2H2-type domain-containing protein</fullName>
    </recommendedName>
</protein>
<feature type="region of interest" description="Disordered" evidence="8">
    <location>
        <begin position="476"/>
        <end position="499"/>
    </location>
</feature>
<evidence type="ECO:0000256" key="1">
    <source>
        <dbReference type="ARBA" id="ARBA00004123"/>
    </source>
</evidence>
<dbReference type="PANTHER" id="PTHR24388">
    <property type="entry name" value="ZINC FINGER PROTEIN"/>
    <property type="match status" value="1"/>
</dbReference>
<keyword evidence="6" id="KW-0539">Nucleus</keyword>
<feature type="region of interest" description="Disordered" evidence="8">
    <location>
        <begin position="699"/>
        <end position="744"/>
    </location>
</feature>
<dbReference type="Gene3D" id="3.30.160.60">
    <property type="entry name" value="Classic Zinc Finger"/>
    <property type="match status" value="2"/>
</dbReference>
<dbReference type="SMART" id="SM00355">
    <property type="entry name" value="ZnF_C2H2"/>
    <property type="match status" value="3"/>
</dbReference>
<name>A0AAD4HAJ6_9FUNG</name>
<feature type="compositionally biased region" description="Acidic residues" evidence="8">
    <location>
        <begin position="399"/>
        <end position="416"/>
    </location>
</feature>
<sequence>MAHSASSTPSNSTTNNLVWTASNMSSASNSPMFASPYLDGITQHATETSTSTQVDIITMPASIGFDNSSNSSNDAGTPALFDSFNADISSAPVSTNTIAPQDFCLYERMDPSAFDFPLFGETFKQQKQKQTGAFQNQLADEELSLALELQHQQQMEQMRYVQSHSMPTPPQAIVSDGLPAVAASLCDMPLFPEDLALSASLPASASTSSNRVSYGFDSLSALMDDSVFDLGRVAYAMSLQPQIPLHQNQEQTRVYYANVADTPLLDGPSTPYLNSPFSPALDTPAMTDLAFRHVSDYGCSGQTPLFGSAESAFPFHLPLPIQLQHGLMATSGCDMVAPHSTLLVAASPDLSAPPTFGAFGRLGDIETDLIRHIKMKKTSDSVSLSLSEISSALSSPLYSDDDDMALKDEQDDEDMDPHETESSACRTTSGNGNGDWDDRHQTTSSSSASTVVSFVYSGRRKAKDAAHPALLSGRRMTPLALDRHPSVSGDNDSEIDTDDHHADASYIPVATFVHSHKRKSKAGLAPPSISKRTRPTLASPFGGKKEPEPSSSISPKLFVDMETVSSSSSLPIEQGSGNQPSDNHYPIDQSPNKRLQLSTKRRSVKKDTGGRRFACEHPGCGRTFTRLYNMHSHERTHNPAAARPFACDGPNCDRSFTRKHDLQRHQNSVHLGQRRFRCDTCAKMFSRLDGLRRHYGKPNLCVPNPNSQQSGIQAGDYPADDADGVNDEDDSSDESDTETMHSAT</sequence>
<dbReference type="PROSITE" id="PS00028">
    <property type="entry name" value="ZINC_FINGER_C2H2_1"/>
    <property type="match status" value="2"/>
</dbReference>
<dbReference type="Pfam" id="PF00096">
    <property type="entry name" value="zf-C2H2"/>
    <property type="match status" value="3"/>
</dbReference>
<dbReference type="InterPro" id="IPR013087">
    <property type="entry name" value="Znf_C2H2_type"/>
</dbReference>
<comment type="subcellular location">
    <subcellularLocation>
        <location evidence="1">Nucleus</location>
    </subcellularLocation>
</comment>
<dbReference type="InterPro" id="IPR036236">
    <property type="entry name" value="Znf_C2H2_sf"/>
</dbReference>
<dbReference type="AlphaFoldDB" id="A0AAD4HAJ6"/>
<evidence type="ECO:0000313" key="10">
    <source>
        <dbReference type="EMBL" id="KAG0280719.1"/>
    </source>
</evidence>
<evidence type="ECO:0000256" key="6">
    <source>
        <dbReference type="ARBA" id="ARBA00023242"/>
    </source>
</evidence>
<dbReference type="Proteomes" id="UP001194580">
    <property type="component" value="Unassembled WGS sequence"/>
</dbReference>
<gene>
    <name evidence="10" type="ORF">BGZ95_008997</name>
</gene>
<dbReference type="SUPFAM" id="SSF57667">
    <property type="entry name" value="beta-beta-alpha zinc fingers"/>
    <property type="match status" value="2"/>
</dbReference>
<comment type="caution">
    <text evidence="10">The sequence shown here is derived from an EMBL/GenBank/DDBJ whole genome shotgun (WGS) entry which is preliminary data.</text>
</comment>
<accession>A0AAD4HAJ6</accession>
<evidence type="ECO:0000313" key="11">
    <source>
        <dbReference type="Proteomes" id="UP001194580"/>
    </source>
</evidence>
<feature type="compositionally biased region" description="Polar residues" evidence="8">
    <location>
        <begin position="563"/>
        <end position="582"/>
    </location>
</feature>
<dbReference type="GO" id="GO:0000981">
    <property type="term" value="F:DNA-binding transcription factor activity, RNA polymerase II-specific"/>
    <property type="evidence" value="ECO:0007669"/>
    <property type="project" value="TreeGrafter"/>
</dbReference>
<evidence type="ECO:0000256" key="2">
    <source>
        <dbReference type="ARBA" id="ARBA00022723"/>
    </source>
</evidence>
<reference evidence="10" key="1">
    <citation type="journal article" date="2020" name="Fungal Divers.">
        <title>Resolving the Mortierellaceae phylogeny through synthesis of multi-gene phylogenetics and phylogenomics.</title>
        <authorList>
            <person name="Vandepol N."/>
            <person name="Liber J."/>
            <person name="Desiro A."/>
            <person name="Na H."/>
            <person name="Kennedy M."/>
            <person name="Barry K."/>
            <person name="Grigoriev I.V."/>
            <person name="Miller A.N."/>
            <person name="O'Donnell K."/>
            <person name="Stajich J.E."/>
            <person name="Bonito G."/>
        </authorList>
    </citation>
    <scope>NUCLEOTIDE SEQUENCE</scope>
    <source>
        <strain evidence="10">NRRL 28262</strain>
    </source>
</reference>
<evidence type="ECO:0000256" key="4">
    <source>
        <dbReference type="ARBA" id="ARBA00022771"/>
    </source>
</evidence>
<dbReference type="GO" id="GO:0005634">
    <property type="term" value="C:nucleus"/>
    <property type="evidence" value="ECO:0007669"/>
    <property type="project" value="UniProtKB-SubCell"/>
</dbReference>
<feature type="compositionally biased region" description="Polar residues" evidence="8">
    <location>
        <begin position="589"/>
        <end position="598"/>
    </location>
</feature>
<proteinExistence type="predicted"/>
<dbReference type="PANTHER" id="PTHR24388:SF54">
    <property type="entry name" value="PROTEIN ESCARGOT"/>
    <property type="match status" value="1"/>
</dbReference>
<evidence type="ECO:0000256" key="8">
    <source>
        <dbReference type="SAM" id="MobiDB-lite"/>
    </source>
</evidence>
<keyword evidence="3" id="KW-0677">Repeat</keyword>
<keyword evidence="11" id="KW-1185">Reference proteome</keyword>
<feature type="domain" description="C2H2-type" evidence="9">
    <location>
        <begin position="645"/>
        <end position="675"/>
    </location>
</feature>
<dbReference type="EMBL" id="JAAAIL010000050">
    <property type="protein sequence ID" value="KAG0280719.1"/>
    <property type="molecule type" value="Genomic_DNA"/>
</dbReference>
<evidence type="ECO:0000256" key="3">
    <source>
        <dbReference type="ARBA" id="ARBA00022737"/>
    </source>
</evidence>
<keyword evidence="4 7" id="KW-0863">Zinc-finger</keyword>
<feature type="compositionally biased region" description="Acidic residues" evidence="8">
    <location>
        <begin position="718"/>
        <end position="737"/>
    </location>
</feature>
<keyword evidence="5" id="KW-0862">Zinc</keyword>
<evidence type="ECO:0000256" key="7">
    <source>
        <dbReference type="PROSITE-ProRule" id="PRU00042"/>
    </source>
</evidence>
<feature type="domain" description="C2H2-type" evidence="9">
    <location>
        <begin position="613"/>
        <end position="642"/>
    </location>
</feature>
<evidence type="ECO:0000256" key="5">
    <source>
        <dbReference type="ARBA" id="ARBA00022833"/>
    </source>
</evidence>
<keyword evidence="2" id="KW-0479">Metal-binding</keyword>
<dbReference type="GO" id="GO:0008270">
    <property type="term" value="F:zinc ion binding"/>
    <property type="evidence" value="ECO:0007669"/>
    <property type="project" value="UniProtKB-KW"/>
</dbReference>
<evidence type="ECO:0000259" key="9">
    <source>
        <dbReference type="PROSITE" id="PS50157"/>
    </source>
</evidence>
<dbReference type="PROSITE" id="PS50157">
    <property type="entry name" value="ZINC_FINGER_C2H2_2"/>
    <property type="match status" value="3"/>
</dbReference>
<feature type="region of interest" description="Disordered" evidence="8">
    <location>
        <begin position="514"/>
        <end position="611"/>
    </location>
</feature>
<feature type="region of interest" description="Disordered" evidence="8">
    <location>
        <begin position="395"/>
        <end position="449"/>
    </location>
</feature>
<dbReference type="InterPro" id="IPR050527">
    <property type="entry name" value="Snail/Krueppel_Znf"/>
</dbReference>
<organism evidence="10 11">
    <name type="scientific">Linnemannia exigua</name>
    <dbReference type="NCBI Taxonomy" id="604196"/>
    <lineage>
        <taxon>Eukaryota</taxon>
        <taxon>Fungi</taxon>
        <taxon>Fungi incertae sedis</taxon>
        <taxon>Mucoromycota</taxon>
        <taxon>Mortierellomycotina</taxon>
        <taxon>Mortierellomycetes</taxon>
        <taxon>Mortierellales</taxon>
        <taxon>Mortierellaceae</taxon>
        <taxon>Linnemannia</taxon>
    </lineage>
</organism>
<dbReference type="GO" id="GO:0000978">
    <property type="term" value="F:RNA polymerase II cis-regulatory region sequence-specific DNA binding"/>
    <property type="evidence" value="ECO:0007669"/>
    <property type="project" value="TreeGrafter"/>
</dbReference>
<feature type="domain" description="C2H2-type" evidence="9">
    <location>
        <begin position="676"/>
        <end position="694"/>
    </location>
</feature>